<evidence type="ECO:0000313" key="2">
    <source>
        <dbReference type="Proteomes" id="UP000798662"/>
    </source>
</evidence>
<evidence type="ECO:0000313" key="1">
    <source>
        <dbReference type="EMBL" id="KAK1862374.1"/>
    </source>
</evidence>
<dbReference type="Proteomes" id="UP000798662">
    <property type="component" value="Chromosome 1"/>
</dbReference>
<comment type="caution">
    <text evidence="1">The sequence shown here is derived from an EMBL/GenBank/DDBJ whole genome shotgun (WGS) entry which is preliminary data.</text>
</comment>
<keyword evidence="2" id="KW-1185">Reference proteome</keyword>
<name>A0ACC3BXE1_PYRYE</name>
<sequence length="135" mass="14591">MVRPAGNWLSHLEAHEDDATTPAKVESGLIDARYARSCDEWWADHKDPDGSWHTEAVDNYKSAAATLWEAYEDETTPHIYNALSAAARAATARAAELEGDDGACDCDACRAARGAESACDCEACRNNCPVHGHRG</sequence>
<organism evidence="1 2">
    <name type="scientific">Pyropia yezoensis</name>
    <name type="common">Susabi-nori</name>
    <name type="synonym">Porphyra yezoensis</name>
    <dbReference type="NCBI Taxonomy" id="2788"/>
    <lineage>
        <taxon>Eukaryota</taxon>
        <taxon>Rhodophyta</taxon>
        <taxon>Bangiophyceae</taxon>
        <taxon>Bangiales</taxon>
        <taxon>Bangiaceae</taxon>
        <taxon>Pyropia</taxon>
    </lineage>
</organism>
<dbReference type="EMBL" id="CM020618">
    <property type="protein sequence ID" value="KAK1862374.1"/>
    <property type="molecule type" value="Genomic_DNA"/>
</dbReference>
<gene>
    <name evidence="1" type="ORF">I4F81_004948</name>
</gene>
<reference evidence="1" key="1">
    <citation type="submission" date="2019-11" db="EMBL/GenBank/DDBJ databases">
        <title>Nori genome reveals adaptations in red seaweeds to the harsh intertidal environment.</title>
        <authorList>
            <person name="Wang D."/>
            <person name="Mao Y."/>
        </authorList>
    </citation>
    <scope>NUCLEOTIDE SEQUENCE</scope>
    <source>
        <tissue evidence="1">Gametophyte</tissue>
    </source>
</reference>
<proteinExistence type="predicted"/>
<accession>A0ACC3BXE1</accession>
<protein>
    <submittedName>
        <fullName evidence="1">Uncharacterized protein</fullName>
    </submittedName>
</protein>